<evidence type="ECO:0000256" key="3">
    <source>
        <dbReference type="ARBA" id="ARBA00023002"/>
    </source>
</evidence>
<dbReference type="Pfam" id="PF00881">
    <property type="entry name" value="Nitroreductase"/>
    <property type="match status" value="1"/>
</dbReference>
<feature type="domain" description="Nitroreductase" evidence="4">
    <location>
        <begin position="8"/>
        <end position="177"/>
    </location>
</feature>
<dbReference type="CDD" id="cd02140">
    <property type="entry name" value="Frm2-like"/>
    <property type="match status" value="1"/>
</dbReference>
<dbReference type="Proteomes" id="UP000583419">
    <property type="component" value="Unassembled WGS sequence"/>
</dbReference>
<dbReference type="InterPro" id="IPR029479">
    <property type="entry name" value="Nitroreductase"/>
</dbReference>
<accession>A0A848D6H5</accession>
<dbReference type="GO" id="GO:0005737">
    <property type="term" value="C:cytoplasm"/>
    <property type="evidence" value="ECO:0007669"/>
    <property type="project" value="UniProtKB-SubCell"/>
</dbReference>
<sequence length="200" mass="21827">MSTFVSAISARRSQYALTDAAALSDSEIVDLIRSVAGEVPSAFNAQPQRAVVLFGEDHHRLWAIVHDALRAVVKDDTAFAATEQKIAGFDAAHGTILYFDDTTVTKNLQERFPSYAANFPVWAQQANGMLQFAVWSALAEAGIGANVQHYNPLIDDAVRDTFGIPADWKLIAQMPFGEVTAPAGEREHMPLDEQVQVRGL</sequence>
<dbReference type="InterPro" id="IPR000415">
    <property type="entry name" value="Nitroreductase-like"/>
</dbReference>
<evidence type="ECO:0000256" key="2">
    <source>
        <dbReference type="ARBA" id="ARBA00022490"/>
    </source>
</evidence>
<evidence type="ECO:0000259" key="4">
    <source>
        <dbReference type="Pfam" id="PF00881"/>
    </source>
</evidence>
<comment type="caution">
    <text evidence="5">The sequence shown here is derived from an EMBL/GenBank/DDBJ whole genome shotgun (WGS) entry which is preliminary data.</text>
</comment>
<proteinExistence type="predicted"/>
<evidence type="ECO:0000313" key="6">
    <source>
        <dbReference type="Proteomes" id="UP000583419"/>
    </source>
</evidence>
<evidence type="ECO:0000256" key="1">
    <source>
        <dbReference type="ARBA" id="ARBA00004496"/>
    </source>
</evidence>
<organism evidence="5 6">
    <name type="scientific">Bifidobacterium boum</name>
    <dbReference type="NCBI Taxonomy" id="78343"/>
    <lineage>
        <taxon>Bacteria</taxon>
        <taxon>Bacillati</taxon>
        <taxon>Actinomycetota</taxon>
        <taxon>Actinomycetes</taxon>
        <taxon>Bifidobacteriales</taxon>
        <taxon>Bifidobacteriaceae</taxon>
        <taxon>Bifidobacterium</taxon>
    </lineage>
</organism>
<dbReference type="FunFam" id="3.40.109.10:FF:000001">
    <property type="entry name" value="Nitroreductase family"/>
    <property type="match status" value="1"/>
</dbReference>
<reference evidence="5 6" key="1">
    <citation type="submission" date="2020-04" db="EMBL/GenBank/DDBJ databases">
        <authorList>
            <person name="Hitch T.C.A."/>
            <person name="Wylensek D."/>
            <person name="Clavel T."/>
        </authorList>
    </citation>
    <scope>NUCLEOTIDE SEQUENCE [LARGE SCALE GENOMIC DNA]</scope>
    <source>
        <strain evidence="5 6">WCA-130-P53-4B</strain>
    </source>
</reference>
<dbReference type="PANTHER" id="PTHR43035:SF1">
    <property type="entry name" value="FATTY ACID REPRESSION MUTANT PROTEIN 2-RELATED"/>
    <property type="match status" value="1"/>
</dbReference>
<comment type="subcellular location">
    <subcellularLocation>
        <location evidence="1">Cytoplasm</location>
    </subcellularLocation>
</comment>
<dbReference type="SUPFAM" id="SSF55469">
    <property type="entry name" value="FMN-dependent nitroreductase-like"/>
    <property type="match status" value="1"/>
</dbReference>
<dbReference type="AlphaFoldDB" id="A0A848D6H5"/>
<dbReference type="InterPro" id="IPR033877">
    <property type="entry name" value="Frm2/Hbn1"/>
</dbReference>
<dbReference type="Gene3D" id="3.40.109.10">
    <property type="entry name" value="NADH Oxidase"/>
    <property type="match status" value="1"/>
</dbReference>
<evidence type="ECO:0000313" key="5">
    <source>
        <dbReference type="EMBL" id="NMF01768.1"/>
    </source>
</evidence>
<dbReference type="GO" id="GO:0016491">
    <property type="term" value="F:oxidoreductase activity"/>
    <property type="evidence" value="ECO:0007669"/>
    <property type="project" value="UniProtKB-KW"/>
</dbReference>
<dbReference type="GO" id="GO:0034599">
    <property type="term" value="P:cellular response to oxidative stress"/>
    <property type="evidence" value="ECO:0007669"/>
    <property type="project" value="InterPro"/>
</dbReference>
<keyword evidence="3" id="KW-0560">Oxidoreductase</keyword>
<dbReference type="PANTHER" id="PTHR43035">
    <property type="entry name" value="FATTY ACID REPRESSION MUTANT PROTEIN 2-RELATED"/>
    <property type="match status" value="1"/>
</dbReference>
<keyword evidence="2" id="KW-0963">Cytoplasm</keyword>
<name>A0A848D6H5_9BIFI</name>
<gene>
    <name evidence="5" type="ORF">HF843_00900</name>
</gene>
<dbReference type="EMBL" id="JABAGJ010000001">
    <property type="protein sequence ID" value="NMF01768.1"/>
    <property type="molecule type" value="Genomic_DNA"/>
</dbReference>
<protein>
    <submittedName>
        <fullName evidence="5">Nitroreductase family protein</fullName>
    </submittedName>
</protein>
<dbReference type="RefSeq" id="WP_168973027.1">
    <property type="nucleotide sequence ID" value="NZ_JABAGJ010000001.1"/>
</dbReference>